<keyword evidence="3" id="KW-1185">Reference proteome</keyword>
<organism evidence="2 3">
    <name type="scientific">Pyrinomonas methylaliphatogenes</name>
    <dbReference type="NCBI Taxonomy" id="454194"/>
    <lineage>
        <taxon>Bacteria</taxon>
        <taxon>Pseudomonadati</taxon>
        <taxon>Acidobacteriota</taxon>
        <taxon>Blastocatellia</taxon>
        <taxon>Blastocatellales</taxon>
        <taxon>Pyrinomonadaceae</taxon>
        <taxon>Pyrinomonas</taxon>
    </lineage>
</organism>
<dbReference type="OrthoDB" id="9799824at2"/>
<dbReference type="STRING" id="454194.PYK22_03107"/>
<feature type="domain" description="PIN" evidence="1">
    <location>
        <begin position="5"/>
        <end position="114"/>
    </location>
</feature>
<reference evidence="2 3" key="1">
    <citation type="submission" date="2013-12" db="EMBL/GenBank/DDBJ databases">
        <authorList>
            <person name="Stott M."/>
        </authorList>
    </citation>
    <scope>NUCLEOTIDE SEQUENCE [LARGE SCALE GENOMIC DNA]</scope>
    <source>
        <strain evidence="2 3">K22</strain>
    </source>
</reference>
<evidence type="ECO:0000259" key="1">
    <source>
        <dbReference type="Pfam" id="PF01850"/>
    </source>
</evidence>
<reference evidence="2 3" key="2">
    <citation type="submission" date="2015-01" db="EMBL/GenBank/DDBJ databases">
        <title>Complete genome sequence of Pyrinomonas methylaliphatogenes type strain K22T.</title>
        <authorList>
            <person name="Lee K.C.Y."/>
            <person name="Power J.F."/>
            <person name="Dunfield P.F."/>
            <person name="Morgan X.C."/>
            <person name="Huttenhower C."/>
            <person name="Stott M.B."/>
        </authorList>
    </citation>
    <scope>NUCLEOTIDE SEQUENCE [LARGE SCALE GENOMIC DNA]</scope>
    <source>
        <strain evidence="2 3">K22</strain>
    </source>
</reference>
<name>A0A0B6X0K8_9BACT</name>
<evidence type="ECO:0000313" key="2">
    <source>
        <dbReference type="EMBL" id="CDM67058.1"/>
    </source>
</evidence>
<dbReference type="InterPro" id="IPR029060">
    <property type="entry name" value="PIN-like_dom_sf"/>
</dbReference>
<gene>
    <name evidence="2" type="ORF">PYK22_03107</name>
</gene>
<evidence type="ECO:0000313" key="3">
    <source>
        <dbReference type="Proteomes" id="UP000031518"/>
    </source>
</evidence>
<dbReference type="CDD" id="cd18687">
    <property type="entry name" value="PIN_VapC-like"/>
    <property type="match status" value="1"/>
</dbReference>
<dbReference type="Proteomes" id="UP000031518">
    <property type="component" value="Unassembled WGS sequence"/>
</dbReference>
<dbReference type="EMBL" id="CBXV010000008">
    <property type="protein sequence ID" value="CDM67058.1"/>
    <property type="molecule type" value="Genomic_DNA"/>
</dbReference>
<dbReference type="Pfam" id="PF01850">
    <property type="entry name" value="PIN"/>
    <property type="match status" value="1"/>
</dbReference>
<dbReference type="InterPro" id="IPR002716">
    <property type="entry name" value="PIN_dom"/>
</dbReference>
<protein>
    <submittedName>
        <fullName evidence="2">Predicted nucleic acid-binding protein, contains PIN domain</fullName>
    </submittedName>
</protein>
<dbReference type="RefSeq" id="WP_041978635.1">
    <property type="nucleotide sequence ID" value="NZ_CBXV010000008.1"/>
</dbReference>
<proteinExistence type="predicted"/>
<dbReference type="AlphaFoldDB" id="A0A0B6X0K8"/>
<dbReference type="SUPFAM" id="SSF88723">
    <property type="entry name" value="PIN domain-like"/>
    <property type="match status" value="1"/>
</dbReference>
<dbReference type="Gene3D" id="3.40.50.1010">
    <property type="entry name" value="5'-nuclease"/>
    <property type="match status" value="1"/>
</dbReference>
<sequence length="162" mass="18811">MKQSIYLETSVIGAYLDNGEPFRRDLTIRWWEHEMAEYRAVISPLVVRELERVPEPHRTAYLKLVAPLEQLELTDEIAILADGYVSRGIFHRKYIADAMHVAFASYHKIDYLVTWNFGHLANVRRQARIRLFNTTAGFFVPMIVTPEFLVSEATEGDWRAAI</sequence>
<accession>A0A0B6X0K8</accession>